<name>A0A0C4DSR6_MAGP6</name>
<reference evidence="4" key="4">
    <citation type="journal article" date="2015" name="G3 (Bethesda)">
        <title>Genome sequences of three phytopathogenic species of the Magnaporthaceae family of fungi.</title>
        <authorList>
            <person name="Okagaki L.H."/>
            <person name="Nunes C.C."/>
            <person name="Sailsbery J."/>
            <person name="Clay B."/>
            <person name="Brown D."/>
            <person name="John T."/>
            <person name="Oh Y."/>
            <person name="Young N."/>
            <person name="Fitzgerald M."/>
            <person name="Haas B.J."/>
            <person name="Zeng Q."/>
            <person name="Young S."/>
            <person name="Adiconis X."/>
            <person name="Fan L."/>
            <person name="Levin J.Z."/>
            <person name="Mitchell T.K."/>
            <person name="Okubara P.A."/>
            <person name="Farman M.L."/>
            <person name="Kohn L.M."/>
            <person name="Birren B."/>
            <person name="Ma L.-J."/>
            <person name="Dean R.A."/>
        </authorList>
    </citation>
    <scope>NUCLEOTIDE SEQUENCE</scope>
    <source>
        <strain evidence="4">ATCC 64411 / 73-15</strain>
    </source>
</reference>
<dbReference type="EMBL" id="ADBL01000716">
    <property type="status" value="NOT_ANNOTATED_CDS"/>
    <property type="molecule type" value="Genomic_DNA"/>
</dbReference>
<evidence type="ECO:0000313" key="3">
    <source>
        <dbReference type="EMBL" id="KLU83905.1"/>
    </source>
</evidence>
<dbReference type="PANTHER" id="PTHR43591:SF31">
    <property type="entry name" value="LAEA-LIKE, PUTATIVE (AFU_ORTHOLOGUE AFUA_8G01930)-RELATED"/>
    <property type="match status" value="1"/>
</dbReference>
<gene>
    <name evidence="3" type="ORF">MAPG_02954</name>
</gene>
<dbReference type="OrthoDB" id="2013972at2759"/>
<dbReference type="Proteomes" id="UP000011715">
    <property type="component" value="Unassembled WGS sequence"/>
</dbReference>
<keyword evidence="5" id="KW-1185">Reference proteome</keyword>
<accession>A0A0C4DSR6</accession>
<evidence type="ECO:0000256" key="2">
    <source>
        <dbReference type="SAM" id="MobiDB-lite"/>
    </source>
</evidence>
<dbReference type="InterPro" id="IPR029063">
    <property type="entry name" value="SAM-dependent_MTases_sf"/>
</dbReference>
<dbReference type="Gene3D" id="3.40.50.150">
    <property type="entry name" value="Vaccinia Virus protein VP39"/>
    <property type="match status" value="1"/>
</dbReference>
<organism evidence="4 5">
    <name type="scientific">Magnaporthiopsis poae (strain ATCC 64411 / 73-15)</name>
    <name type="common">Kentucky bluegrass fungus</name>
    <name type="synonym">Magnaporthe poae</name>
    <dbReference type="NCBI Taxonomy" id="644358"/>
    <lineage>
        <taxon>Eukaryota</taxon>
        <taxon>Fungi</taxon>
        <taxon>Dikarya</taxon>
        <taxon>Ascomycota</taxon>
        <taxon>Pezizomycotina</taxon>
        <taxon>Sordariomycetes</taxon>
        <taxon>Sordariomycetidae</taxon>
        <taxon>Magnaporthales</taxon>
        <taxon>Magnaporthaceae</taxon>
        <taxon>Magnaporthiopsis</taxon>
    </lineage>
</organism>
<dbReference type="AlphaFoldDB" id="A0A0C4DSR6"/>
<comment type="similarity">
    <text evidence="1">Belongs to the methyltransferase superfamily. LaeA methyltransferase family.</text>
</comment>
<evidence type="ECO:0000256" key="1">
    <source>
        <dbReference type="ARBA" id="ARBA00038158"/>
    </source>
</evidence>
<dbReference type="PANTHER" id="PTHR43591">
    <property type="entry name" value="METHYLTRANSFERASE"/>
    <property type="match status" value="1"/>
</dbReference>
<reference evidence="5" key="1">
    <citation type="submission" date="2010-05" db="EMBL/GenBank/DDBJ databases">
        <title>The genome sequence of Magnaporthe poae strain ATCC 64411.</title>
        <authorList>
            <person name="Ma L.-J."/>
            <person name="Dead R."/>
            <person name="Young S."/>
            <person name="Zeng Q."/>
            <person name="Koehrsen M."/>
            <person name="Alvarado L."/>
            <person name="Berlin A."/>
            <person name="Chapman S.B."/>
            <person name="Chen Z."/>
            <person name="Freedman E."/>
            <person name="Gellesch M."/>
            <person name="Goldberg J."/>
            <person name="Griggs A."/>
            <person name="Gujja S."/>
            <person name="Heilman E.R."/>
            <person name="Heiman D."/>
            <person name="Hepburn T."/>
            <person name="Howarth C."/>
            <person name="Jen D."/>
            <person name="Larson L."/>
            <person name="Mehta T."/>
            <person name="Neiman D."/>
            <person name="Pearson M."/>
            <person name="Roberts A."/>
            <person name="Saif S."/>
            <person name="Shea T."/>
            <person name="Shenoy N."/>
            <person name="Sisk P."/>
            <person name="Stolte C."/>
            <person name="Sykes S."/>
            <person name="Walk T."/>
            <person name="White J."/>
            <person name="Yandava C."/>
            <person name="Haas B."/>
            <person name="Nusbaum C."/>
            <person name="Birren B."/>
        </authorList>
    </citation>
    <scope>NUCLEOTIDE SEQUENCE [LARGE SCALE GENOMIC DNA]</scope>
    <source>
        <strain evidence="5">ATCC 64411 / 73-15</strain>
    </source>
</reference>
<dbReference type="STRING" id="644358.A0A0C4DSR6"/>
<dbReference type="OMA" id="SATHEWV"/>
<dbReference type="eggNOG" id="KOG1269">
    <property type="taxonomic scope" value="Eukaryota"/>
</dbReference>
<sequence length="396" mass="43389">MSGKAAKQPSSPPAAADSPPAPGTPSGPAGLLSPASPAIPPAADAANTSPATARTPPLAAQRPEHQFHGESMLEVDPDDDDDDADSALDIDSVSSGSTSIISSILQYRVENGRTYHAFKDGAYVLPNDDAENERLDLQHVVCMLTTDNQLYLCPAGKGGHQIHLALDAGCGTGIWTMDFADEHPETQVIGVDLSPIQPSFVPPNVSFYVDDIEAEWTYNNPFDFVYLRMMSASIQDWPKLFGQIYQNLTPGGWVELFDPIYPMCSDDGTLTPDSAVYRWSALMVEASDKMGSRLDSGLAYREQLLDAGFTNVVQRVFKWPMNTWPKDSRHKAIGEWTLENITQGLQALSLALFTRALGWTPAELELFLVGVRKDLRNKNIHGYWRIAVTYGQKPEF</sequence>
<feature type="compositionally biased region" description="Acidic residues" evidence="2">
    <location>
        <begin position="73"/>
        <end position="88"/>
    </location>
</feature>
<feature type="compositionally biased region" description="Low complexity" evidence="2">
    <location>
        <begin position="1"/>
        <end position="18"/>
    </location>
</feature>
<dbReference type="Pfam" id="PF13489">
    <property type="entry name" value="Methyltransf_23"/>
    <property type="match status" value="1"/>
</dbReference>
<reference evidence="3" key="3">
    <citation type="submission" date="2011-03" db="EMBL/GenBank/DDBJ databases">
        <title>Annotation of Magnaporthe poae ATCC 64411.</title>
        <authorList>
            <person name="Ma L.-J."/>
            <person name="Dead R."/>
            <person name="Young S.K."/>
            <person name="Zeng Q."/>
            <person name="Gargeya S."/>
            <person name="Fitzgerald M."/>
            <person name="Haas B."/>
            <person name="Abouelleil A."/>
            <person name="Alvarado L."/>
            <person name="Arachchi H.M."/>
            <person name="Berlin A."/>
            <person name="Brown A."/>
            <person name="Chapman S.B."/>
            <person name="Chen Z."/>
            <person name="Dunbar C."/>
            <person name="Freedman E."/>
            <person name="Gearin G."/>
            <person name="Gellesch M."/>
            <person name="Goldberg J."/>
            <person name="Griggs A."/>
            <person name="Gujja S."/>
            <person name="Heiman D."/>
            <person name="Howarth C."/>
            <person name="Larson L."/>
            <person name="Lui A."/>
            <person name="MacDonald P.J.P."/>
            <person name="Mehta T."/>
            <person name="Montmayeur A."/>
            <person name="Murphy C."/>
            <person name="Neiman D."/>
            <person name="Pearson M."/>
            <person name="Priest M."/>
            <person name="Roberts A."/>
            <person name="Saif S."/>
            <person name="Shea T."/>
            <person name="Shenoy N."/>
            <person name="Sisk P."/>
            <person name="Stolte C."/>
            <person name="Sykes S."/>
            <person name="Yandava C."/>
            <person name="Wortman J."/>
            <person name="Nusbaum C."/>
            <person name="Birren B."/>
        </authorList>
    </citation>
    <scope>NUCLEOTIDE SEQUENCE</scope>
    <source>
        <strain evidence="3">ATCC 64411</strain>
    </source>
</reference>
<evidence type="ECO:0000313" key="5">
    <source>
        <dbReference type="Proteomes" id="UP000011715"/>
    </source>
</evidence>
<feature type="compositionally biased region" description="Low complexity" evidence="2">
    <location>
        <begin position="26"/>
        <end position="53"/>
    </location>
</feature>
<dbReference type="GO" id="GO:0008168">
    <property type="term" value="F:methyltransferase activity"/>
    <property type="evidence" value="ECO:0007669"/>
    <property type="project" value="TreeGrafter"/>
</dbReference>
<dbReference type="VEuPathDB" id="FungiDB:MAPG_02954"/>
<dbReference type="CDD" id="cd02440">
    <property type="entry name" value="AdoMet_MTases"/>
    <property type="match status" value="1"/>
</dbReference>
<proteinExistence type="inferred from homology"/>
<evidence type="ECO:0008006" key="6">
    <source>
        <dbReference type="Google" id="ProtNLM"/>
    </source>
</evidence>
<reference evidence="4" key="5">
    <citation type="submission" date="2015-06" db="UniProtKB">
        <authorList>
            <consortium name="EnsemblFungi"/>
        </authorList>
    </citation>
    <scope>IDENTIFICATION</scope>
    <source>
        <strain evidence="4">ATCC 64411</strain>
    </source>
</reference>
<reference evidence="3" key="2">
    <citation type="submission" date="2010-05" db="EMBL/GenBank/DDBJ databases">
        <title>The Genome Sequence of Magnaporthe poae strain ATCC 64411.</title>
        <authorList>
            <consortium name="The Broad Institute Genome Sequencing Platform"/>
            <consortium name="Broad Institute Genome Sequencing Center for Infectious Disease"/>
            <person name="Ma L.-J."/>
            <person name="Dead R."/>
            <person name="Young S."/>
            <person name="Zeng Q."/>
            <person name="Koehrsen M."/>
            <person name="Alvarado L."/>
            <person name="Berlin A."/>
            <person name="Chapman S.B."/>
            <person name="Chen Z."/>
            <person name="Freedman E."/>
            <person name="Gellesch M."/>
            <person name="Goldberg J."/>
            <person name="Griggs A."/>
            <person name="Gujja S."/>
            <person name="Heilman E.R."/>
            <person name="Heiman D."/>
            <person name="Hepburn T."/>
            <person name="Howarth C."/>
            <person name="Jen D."/>
            <person name="Larson L."/>
            <person name="Mehta T."/>
            <person name="Neiman D."/>
            <person name="Pearson M."/>
            <person name="Roberts A."/>
            <person name="Saif S."/>
            <person name="Shea T."/>
            <person name="Shenoy N."/>
            <person name="Sisk P."/>
            <person name="Stolte C."/>
            <person name="Sykes S."/>
            <person name="Walk T."/>
            <person name="White J."/>
            <person name="Yandava C."/>
            <person name="Haas B."/>
            <person name="Nusbaum C."/>
            <person name="Birren B."/>
        </authorList>
    </citation>
    <scope>NUCLEOTIDE SEQUENCE</scope>
    <source>
        <strain evidence="3">ATCC 64411</strain>
    </source>
</reference>
<dbReference type="EMBL" id="GL876967">
    <property type="protein sequence ID" value="KLU83905.1"/>
    <property type="molecule type" value="Genomic_DNA"/>
</dbReference>
<evidence type="ECO:0000313" key="4">
    <source>
        <dbReference type="EnsemblFungi" id="MAPG_02954T0"/>
    </source>
</evidence>
<dbReference type="SUPFAM" id="SSF53335">
    <property type="entry name" value="S-adenosyl-L-methionine-dependent methyltransferases"/>
    <property type="match status" value="1"/>
</dbReference>
<feature type="region of interest" description="Disordered" evidence="2">
    <location>
        <begin position="1"/>
        <end position="93"/>
    </location>
</feature>
<dbReference type="EnsemblFungi" id="MAPG_02954T0">
    <property type="protein sequence ID" value="MAPG_02954T0"/>
    <property type="gene ID" value="MAPG_02954"/>
</dbReference>
<protein>
    <recommendedName>
        <fullName evidence="6">Methyltransferase domain-containing protein</fullName>
    </recommendedName>
</protein>